<gene>
    <name evidence="2" type="ORF">AAP_01259</name>
</gene>
<protein>
    <submittedName>
        <fullName evidence="2">Uncharacterized protein</fullName>
    </submittedName>
</protein>
<evidence type="ECO:0000256" key="1">
    <source>
        <dbReference type="SAM" id="MobiDB-lite"/>
    </source>
</evidence>
<dbReference type="AlphaFoldDB" id="A0A162IMM2"/>
<name>A0A162IMM2_9EURO</name>
<feature type="region of interest" description="Disordered" evidence="1">
    <location>
        <begin position="686"/>
        <end position="750"/>
    </location>
</feature>
<sequence>MSENDSPAQRKGKRKTTGSGTNQNVGNRPKQRDCTRWGSLENQLLLGTIGYVVEAMDVHLPWENIALLYGGIATAGAIKQHLRNLRQFFVENYDAAFNEPKQGGNRKVQPHTVEYARKKHAERLDQHKDIFRARFDQHRRDGTFARGDPIGRQYIPITSDGQILGNIPSPAPEDPNARPEYMKTYYEHQERLRSQWQYWANAPRISIEPEFTRERLPTPGPNDPYIPSFEDIKTVREKLAQREDQKKKRKEEKERRAAEKAAQAALEGTGNTDKPNARKYSGTADSGTPKRVKLSGHQDQGSATTTNHYDGNAICPTLNGSRDPIIPSQTALGAIRAYHPYGYPANTAYNAMHAPENPAPVPEPYTSGSSLEQSAPLPVPPVNPGAGTAPYARNLAYGGQPRAGTLPSSMYPDLATRQGMGNSYLRSTNNTFGTNSSAAFQPPMHQNNMPMRTEAFFPIQGSIPPYPSERYENFDQGQDHALYSFANPTANNNRNYVTNFTLNNNGMSMNPSMWPGTGDLNNIQMNSYATDPWYGLPDHANYGLAQAAGATNVGGMTTTAAEDLGVMPTEVPNGSDVVPAAFYGDTQQSQEHEYSVAPVSQGDQYDGGALDYVQGQYQNGLGGDLNVQNGGFSGPYEGLTDEGQGYTDPQGFEGHVNLDQNPELANSQPEAAYTGQDITYQSAETGIEPEEDSLSPGQYPECTNSEPQNEDTGGNTDHRPIETGVESEEAPISQEQEPLPFPDTENPNGFVGFAGFQSGEDIDDLLEKSIEMQRQLLERRIREGSDHEEFELDMAKRFKEYQ</sequence>
<dbReference type="Proteomes" id="UP000242877">
    <property type="component" value="Unassembled WGS sequence"/>
</dbReference>
<comment type="caution">
    <text evidence="2">The sequence shown here is derived from an EMBL/GenBank/DDBJ whole genome shotgun (WGS) entry which is preliminary data.</text>
</comment>
<reference evidence="2 3" key="1">
    <citation type="journal article" date="2016" name="Genome Biol. Evol.">
        <title>Divergent and convergent evolution of fungal pathogenicity.</title>
        <authorList>
            <person name="Shang Y."/>
            <person name="Xiao G."/>
            <person name="Zheng P."/>
            <person name="Cen K."/>
            <person name="Zhan S."/>
            <person name="Wang C."/>
        </authorList>
    </citation>
    <scope>NUCLEOTIDE SEQUENCE [LARGE SCALE GENOMIC DNA]</scope>
    <source>
        <strain evidence="2 3">ARSEF 7405</strain>
    </source>
</reference>
<accession>A0A162IMM2</accession>
<feature type="region of interest" description="Disordered" evidence="1">
    <location>
        <begin position="239"/>
        <end position="308"/>
    </location>
</feature>
<feature type="region of interest" description="Disordered" evidence="1">
    <location>
        <begin position="1"/>
        <end position="34"/>
    </location>
</feature>
<feature type="compositionally biased region" description="Polar residues" evidence="1">
    <location>
        <begin position="297"/>
        <end position="308"/>
    </location>
</feature>
<feature type="compositionally biased region" description="Polar residues" evidence="1">
    <location>
        <begin position="701"/>
        <end position="715"/>
    </location>
</feature>
<dbReference type="EMBL" id="AZGZ01000004">
    <property type="protein sequence ID" value="KZZ95583.1"/>
    <property type="molecule type" value="Genomic_DNA"/>
</dbReference>
<feature type="compositionally biased region" description="Basic and acidic residues" evidence="1">
    <location>
        <begin position="239"/>
        <end position="259"/>
    </location>
</feature>
<feature type="compositionally biased region" description="Polar residues" evidence="1">
    <location>
        <begin position="17"/>
        <end position="26"/>
    </location>
</feature>
<feature type="region of interest" description="Disordered" evidence="1">
    <location>
        <begin position="210"/>
        <end position="229"/>
    </location>
</feature>
<evidence type="ECO:0000313" key="2">
    <source>
        <dbReference type="EMBL" id="KZZ95583.1"/>
    </source>
</evidence>
<dbReference type="VEuPathDB" id="FungiDB:AAP_01259"/>
<evidence type="ECO:0000313" key="3">
    <source>
        <dbReference type="Proteomes" id="UP000242877"/>
    </source>
</evidence>
<keyword evidence="3" id="KW-1185">Reference proteome</keyword>
<proteinExistence type="predicted"/>
<organism evidence="2 3">
    <name type="scientific">Ascosphaera apis ARSEF 7405</name>
    <dbReference type="NCBI Taxonomy" id="392613"/>
    <lineage>
        <taxon>Eukaryota</taxon>
        <taxon>Fungi</taxon>
        <taxon>Dikarya</taxon>
        <taxon>Ascomycota</taxon>
        <taxon>Pezizomycotina</taxon>
        <taxon>Eurotiomycetes</taxon>
        <taxon>Eurotiomycetidae</taxon>
        <taxon>Onygenales</taxon>
        <taxon>Ascosphaeraceae</taxon>
        <taxon>Ascosphaera</taxon>
    </lineage>
</organism>